<dbReference type="AlphaFoldDB" id="A0A0C1FL49"/>
<dbReference type="RefSeq" id="WP_039352398.1">
    <property type="nucleotide sequence ID" value="NZ_JSYL01000006.1"/>
</dbReference>
<gene>
    <name evidence="2" type="ORF">OA86_09880</name>
</gene>
<evidence type="ECO:0000313" key="3">
    <source>
        <dbReference type="Proteomes" id="UP000031473"/>
    </source>
</evidence>
<feature type="signal peptide" evidence="1">
    <location>
        <begin position="1"/>
        <end position="28"/>
    </location>
</feature>
<name>A0A0C1FL49_9FLAO</name>
<keyword evidence="3" id="KW-1185">Reference proteome</keyword>
<dbReference type="STRING" id="266749.SAMN05421876_106118"/>
<dbReference type="Proteomes" id="UP000031473">
    <property type="component" value="Unassembled WGS sequence"/>
</dbReference>
<proteinExistence type="predicted"/>
<feature type="chain" id="PRO_5002131511" evidence="1">
    <location>
        <begin position="29"/>
        <end position="139"/>
    </location>
</feature>
<sequence>MKSLTLISRNMKNLILLVMCFFSSVINSQSQEKKSPELEWIISFKNNHVVFECAKGCNYSYLSFNADRKVILNENTTVNLEKNPEERNDSNFLVQYSKSGNVIHLEGIKGVAWENITLLKDLNLKYCIDQTGLIKKITT</sequence>
<organism evidence="2 3">
    <name type="scientific">Kaistella jeonii</name>
    <dbReference type="NCBI Taxonomy" id="266749"/>
    <lineage>
        <taxon>Bacteria</taxon>
        <taxon>Pseudomonadati</taxon>
        <taxon>Bacteroidota</taxon>
        <taxon>Flavobacteriia</taxon>
        <taxon>Flavobacteriales</taxon>
        <taxon>Weeksellaceae</taxon>
        <taxon>Chryseobacterium group</taxon>
        <taxon>Kaistella</taxon>
    </lineage>
</organism>
<comment type="caution">
    <text evidence="2">The sequence shown here is derived from an EMBL/GenBank/DDBJ whole genome shotgun (WGS) entry which is preliminary data.</text>
</comment>
<keyword evidence="1" id="KW-0732">Signal</keyword>
<dbReference type="EMBL" id="JSYL01000006">
    <property type="protein sequence ID" value="KIA88674.1"/>
    <property type="molecule type" value="Genomic_DNA"/>
</dbReference>
<protein>
    <submittedName>
        <fullName evidence="2">Uncharacterized protein</fullName>
    </submittedName>
</protein>
<reference evidence="2 3" key="1">
    <citation type="submission" date="2014-10" db="EMBL/GenBank/DDBJ databases">
        <title>Kaistella jeonii genome.</title>
        <authorList>
            <person name="Clayton J.T."/>
            <person name="Newman J.D."/>
        </authorList>
    </citation>
    <scope>NUCLEOTIDE SEQUENCE [LARGE SCALE GENOMIC DNA]</scope>
    <source>
        <strain evidence="2 3">DSM 17048</strain>
    </source>
</reference>
<evidence type="ECO:0000256" key="1">
    <source>
        <dbReference type="SAM" id="SignalP"/>
    </source>
</evidence>
<dbReference type="OrthoDB" id="1144122at2"/>
<evidence type="ECO:0000313" key="2">
    <source>
        <dbReference type="EMBL" id="KIA88674.1"/>
    </source>
</evidence>
<accession>A0A0C1FL49</accession>